<comment type="subcellular location">
    <subcellularLocation>
        <location evidence="1">Cytoplasm</location>
    </subcellularLocation>
</comment>
<dbReference type="EMBL" id="CP101717">
    <property type="protein sequence ID" value="WLD59116.1"/>
    <property type="molecule type" value="Genomic_DNA"/>
</dbReference>
<comment type="caution">
    <text evidence="1">Lacks conserved residue(s) required for the propagation of feature annotation.</text>
</comment>
<keyword evidence="1" id="KW-0949">S-adenosyl-L-methionine</keyword>
<comment type="function">
    <text evidence="1">Specifically methylates the guanosine in position 1516 of 16S rRNA.</text>
</comment>
<dbReference type="HAMAP" id="MF_01523">
    <property type="entry name" value="16SrRNA_methyltr_J"/>
    <property type="match status" value="1"/>
</dbReference>
<evidence type="ECO:0000256" key="1">
    <source>
        <dbReference type="HAMAP-Rule" id="MF_01523"/>
    </source>
</evidence>
<dbReference type="PANTHER" id="PTHR36112">
    <property type="entry name" value="RIBOSOMAL RNA SMALL SUBUNIT METHYLTRANSFERASE J"/>
    <property type="match status" value="1"/>
</dbReference>
<gene>
    <name evidence="1" type="primary">rsmJ</name>
    <name evidence="2" type="ORF">NFC81_04845</name>
</gene>
<keyword evidence="1" id="KW-0698">rRNA processing</keyword>
<dbReference type="EC" id="2.1.1.242" evidence="1"/>
<keyword evidence="1 2" id="KW-0489">Methyltransferase</keyword>
<dbReference type="GO" id="GO:0008990">
    <property type="term" value="F:rRNA (guanine-N2-)-methyltransferase activity"/>
    <property type="evidence" value="ECO:0007669"/>
    <property type="project" value="UniProtKB-UniRule"/>
</dbReference>
<accession>A0AB38YJ83</accession>
<comment type="catalytic activity">
    <reaction evidence="1">
        <text>guanosine(1516) in 16S rRNA + S-adenosyl-L-methionine = N(2)-methylguanosine(1516) in 16S rRNA + S-adenosyl-L-homocysteine + H(+)</text>
        <dbReference type="Rhea" id="RHEA:43220"/>
        <dbReference type="Rhea" id="RHEA-COMP:10412"/>
        <dbReference type="Rhea" id="RHEA-COMP:10413"/>
        <dbReference type="ChEBI" id="CHEBI:15378"/>
        <dbReference type="ChEBI" id="CHEBI:57856"/>
        <dbReference type="ChEBI" id="CHEBI:59789"/>
        <dbReference type="ChEBI" id="CHEBI:74269"/>
        <dbReference type="ChEBI" id="CHEBI:74481"/>
        <dbReference type="EC" id="2.1.1.242"/>
    </reaction>
</comment>
<keyword evidence="1" id="KW-0963">Cytoplasm</keyword>
<organism evidence="2">
    <name type="scientific">Salinispirillum sp. LH 10-3-1</name>
    <dbReference type="NCBI Taxonomy" id="2952525"/>
    <lineage>
        <taxon>Bacteria</taxon>
        <taxon>Pseudomonadati</taxon>
        <taxon>Pseudomonadota</taxon>
        <taxon>Gammaproteobacteria</taxon>
        <taxon>Oceanospirillales</taxon>
        <taxon>Saccharospirillaceae</taxon>
        <taxon>Salinispirillum</taxon>
    </lineage>
</organism>
<comment type="similarity">
    <text evidence="1">Belongs to the methyltransferase superfamily. RsmJ family.</text>
</comment>
<sequence>MAVKVALHPVAQAYADSHAIDLPDDLPLRSQPHAEDHFQLVVADGLALQPLQLGKVNPLKVDFVAGALAHRRLYGGGVQQDVAKACGLHQLRELHILDTTAGLGRDAFVLAFLGAAVTMVERHPVVHALLQDGIYRATHSEDADLQRILSRMQLQFGSAPELYRTKPLVAQVVYIDPMFPPRTKAAKVKVDMQSFHALVGADDDGSALLAWALASGASRVVVKRPRLAPCLLDQEPSHQLSGKANRFDVYALRKLTAQSTAV</sequence>
<dbReference type="SUPFAM" id="SSF53335">
    <property type="entry name" value="S-adenosyl-L-methionine-dependent methyltransferases"/>
    <property type="match status" value="1"/>
</dbReference>
<name>A0AB38YJ83_9GAMM</name>
<feature type="binding site" evidence="1">
    <location>
        <begin position="121"/>
        <end position="122"/>
    </location>
    <ligand>
        <name>S-adenosyl-L-methionine</name>
        <dbReference type="ChEBI" id="CHEBI:59789"/>
    </ligand>
</feature>
<evidence type="ECO:0000313" key="2">
    <source>
        <dbReference type="EMBL" id="WLD59116.1"/>
    </source>
</evidence>
<dbReference type="AlphaFoldDB" id="A0AB38YJ83"/>
<protein>
    <recommendedName>
        <fullName evidence="1">Ribosomal RNA small subunit methyltransferase J</fullName>
        <ecNumber evidence="1">2.1.1.242</ecNumber>
    </recommendedName>
    <alternativeName>
        <fullName evidence="1">16S rRNA m2G1516 methyltransferase</fullName>
    </alternativeName>
    <alternativeName>
        <fullName evidence="1">rRNA (guanine-N(2)-)-methyltransferase</fullName>
    </alternativeName>
</protein>
<dbReference type="Gene3D" id="3.40.50.150">
    <property type="entry name" value="Vaccinia Virus protein VP39"/>
    <property type="match status" value="1"/>
</dbReference>
<dbReference type="Pfam" id="PF04445">
    <property type="entry name" value="SAM_MT"/>
    <property type="match status" value="1"/>
</dbReference>
<dbReference type="InterPro" id="IPR029063">
    <property type="entry name" value="SAM-dependent_MTases_sf"/>
</dbReference>
<reference evidence="2" key="1">
    <citation type="submission" date="2022-07" db="EMBL/GenBank/DDBJ databases">
        <title>Complete genome sequence of Salinispirillum sp. LH10-3-1 capable of multiple carbohydrate inversion isolated from a soda lake.</title>
        <authorList>
            <person name="Liu J."/>
            <person name="Zhai Y."/>
            <person name="Zhang H."/>
            <person name="Yang H."/>
            <person name="Qu J."/>
            <person name="Li J."/>
        </authorList>
    </citation>
    <scope>NUCLEOTIDE SEQUENCE</scope>
    <source>
        <strain evidence="2">LH 10-3-1</strain>
    </source>
</reference>
<dbReference type="RefSeq" id="WP_304996405.1">
    <property type="nucleotide sequence ID" value="NZ_CP101717.1"/>
</dbReference>
<dbReference type="PANTHER" id="PTHR36112:SF1">
    <property type="entry name" value="RIBOSOMAL RNA SMALL SUBUNIT METHYLTRANSFERASE J"/>
    <property type="match status" value="1"/>
</dbReference>
<feature type="binding site" evidence="1">
    <location>
        <begin position="105"/>
        <end position="106"/>
    </location>
    <ligand>
        <name>S-adenosyl-L-methionine</name>
        <dbReference type="ChEBI" id="CHEBI:59789"/>
    </ligand>
</feature>
<feature type="binding site" evidence="1">
    <location>
        <position position="176"/>
    </location>
    <ligand>
        <name>S-adenosyl-L-methionine</name>
        <dbReference type="ChEBI" id="CHEBI:59789"/>
    </ligand>
</feature>
<proteinExistence type="inferred from homology"/>
<dbReference type="InterPro" id="IPR007536">
    <property type="entry name" value="16SrRNA_methylTrfase_J"/>
</dbReference>
<keyword evidence="1" id="KW-0808">Transferase</keyword>
<dbReference type="GO" id="GO:0005737">
    <property type="term" value="C:cytoplasm"/>
    <property type="evidence" value="ECO:0007669"/>
    <property type="project" value="UniProtKB-SubCell"/>
</dbReference>